<evidence type="ECO:0000313" key="3">
    <source>
        <dbReference type="Proteomes" id="UP000189855"/>
    </source>
</evidence>
<sequence length="62" mass="6808">MDTYRSERSSGNALRDAPRHKSAPRQALKVGRGAAGSACPREAWARSVEPDSDQKSPRKVRT</sequence>
<protein>
    <recommendedName>
        <fullName evidence="4">DUF1534 domain-containing protein</fullName>
    </recommendedName>
</protein>
<feature type="region of interest" description="Disordered" evidence="1">
    <location>
        <begin position="1"/>
        <end position="62"/>
    </location>
</feature>
<dbReference type="AlphaFoldDB" id="A0AB36KNT6"/>
<dbReference type="EMBL" id="MSDS01000027">
    <property type="protein sequence ID" value="OPE58100.1"/>
    <property type="molecule type" value="Genomic_DNA"/>
</dbReference>
<accession>A0AB36KNT6</accession>
<evidence type="ECO:0008006" key="4">
    <source>
        <dbReference type="Google" id="ProtNLM"/>
    </source>
</evidence>
<evidence type="ECO:0000256" key="1">
    <source>
        <dbReference type="SAM" id="MobiDB-lite"/>
    </source>
</evidence>
<organism evidence="2 3">
    <name type="scientific">Pseudomonas syringae pv. tomato</name>
    <dbReference type="NCBI Taxonomy" id="323"/>
    <lineage>
        <taxon>Bacteria</taxon>
        <taxon>Pseudomonadati</taxon>
        <taxon>Pseudomonadota</taxon>
        <taxon>Gammaproteobacteria</taxon>
        <taxon>Pseudomonadales</taxon>
        <taxon>Pseudomonadaceae</taxon>
        <taxon>Pseudomonas</taxon>
    </lineage>
</organism>
<gene>
    <name evidence="2" type="ORF">BTW15_21145</name>
</gene>
<name>A0AB36KNT6_PSEUB</name>
<evidence type="ECO:0000313" key="2">
    <source>
        <dbReference type="EMBL" id="OPE58100.1"/>
    </source>
</evidence>
<dbReference type="AntiFam" id="ANF00261">
    <property type="entry name" value="Protein of unknown function (DUF1534)"/>
</dbReference>
<reference evidence="2 3" key="1">
    <citation type="journal article" date="2017" name="Mol. Ecol.">
        <title>Adaptation of the pathogen, Pseudomonas syringae, during experimental evolution on a native vs. alternative host plant.</title>
        <authorList>
            <person name="Meaden S."/>
            <person name="Koskella B."/>
        </authorList>
    </citation>
    <scope>NUCLEOTIDE SEQUENCE [LARGE SCALE GENOMIC DNA]</scope>
    <source>
        <strain evidence="2 3">PT23</strain>
    </source>
</reference>
<comment type="caution">
    <text evidence="2">The sequence shown here is derived from an EMBL/GenBank/DDBJ whole genome shotgun (WGS) entry which is preliminary data.</text>
</comment>
<proteinExistence type="predicted"/>
<dbReference type="Proteomes" id="UP000189855">
    <property type="component" value="Unassembled WGS sequence"/>
</dbReference>